<protein>
    <submittedName>
        <fullName evidence="2">Uncharacterized protein</fullName>
    </submittedName>
</protein>
<evidence type="ECO:0000313" key="3">
    <source>
        <dbReference type="Proteomes" id="UP000673383"/>
    </source>
</evidence>
<proteinExistence type="predicted"/>
<organism evidence="2 3">
    <name type="scientific">Bradyrhizobium elkanii</name>
    <dbReference type="NCBI Taxonomy" id="29448"/>
    <lineage>
        <taxon>Bacteria</taxon>
        <taxon>Pseudomonadati</taxon>
        <taxon>Pseudomonadota</taxon>
        <taxon>Alphaproteobacteria</taxon>
        <taxon>Hyphomicrobiales</taxon>
        <taxon>Nitrobacteraceae</taxon>
        <taxon>Bradyrhizobium</taxon>
    </lineage>
</organism>
<dbReference type="EMBL" id="JAFICZ010000001">
    <property type="protein sequence ID" value="MBP1295724.1"/>
    <property type="molecule type" value="Genomic_DNA"/>
</dbReference>
<dbReference type="Proteomes" id="UP000673383">
    <property type="component" value="Unassembled WGS sequence"/>
</dbReference>
<evidence type="ECO:0000313" key="2">
    <source>
        <dbReference type="EMBL" id="MBP1295724.1"/>
    </source>
</evidence>
<dbReference type="AlphaFoldDB" id="A0A8I1YBX9"/>
<feature type="region of interest" description="Disordered" evidence="1">
    <location>
        <begin position="46"/>
        <end position="71"/>
    </location>
</feature>
<name>A0A8I1YBX9_BRAEL</name>
<reference evidence="2" key="1">
    <citation type="submission" date="2021-02" db="EMBL/GenBank/DDBJ databases">
        <title>Genomic Encyclopedia of Type Strains, Phase IV (KMG-V): Genome sequencing to study the core and pangenomes of soil and plant-associated prokaryotes.</title>
        <authorList>
            <person name="Whitman W."/>
        </authorList>
    </citation>
    <scope>NUCLEOTIDE SEQUENCE</scope>
    <source>
        <strain evidence="2">USDA 406</strain>
    </source>
</reference>
<evidence type="ECO:0000256" key="1">
    <source>
        <dbReference type="SAM" id="MobiDB-lite"/>
    </source>
</evidence>
<sequence length="71" mass="7925">MKRWHLSKTQHNPLKHHDRPKPHLAAFYLAIALSLPPASLALPPIPLGGTPMHTDPRMPSSQASRIGSRYE</sequence>
<accession>A0A8I1YBX9</accession>
<gene>
    <name evidence="2" type="ORF">JOH49_005477</name>
</gene>
<comment type="caution">
    <text evidence="2">The sequence shown here is derived from an EMBL/GenBank/DDBJ whole genome shotgun (WGS) entry which is preliminary data.</text>
</comment>